<sequence length="668" mass="74093">MFKSIKMKIISTVMIIFIVAIAIMLVIVGMQITKKTEESVVGQSEALIDEMSNSIQYFLGQYERSLYQMANSKVVMDYADYYSEKDTKRTQLILKNLEGEFTSFTKQYKEASSVYFGFPTKQMKVVPFVELEAGYDPTSRSFYKMALKDTTKVHWTTPYVDAFTGAYIVSASKAIVKDGKIAGVIGVDISLASISEQISQSKLGYKGYPFIIDPEGVAVVHPSEQGKDLMKYPFVEEMYKEGKEEGVVRYELDGEKRVNIYNTLPSLEWKIGAVYPEKELSSIAKQLQNLLRWLALATVIIAFIILFFMLNQIIGPIQKLRKAMDKVAKGDLTVRSKVTSKDEIGQLSNNFNAMVENMGGIISVVNSSVSNVRQSAESLSAAAEETDAVSEQMATAVNEIAMGAAKSAEDAEQVNENSERLGSQISLINEKSSVMTEIANQADQMNANGREQMQQLRNSFDGWKDNLQSMAEVIGQLDKKVKAIGQVMGTITEVSAQTNLLALNASIEAARAGEQGKGFAVVAEEVRKLAEQSARSTEEVKVTMEELQTQSRQVSRQMLETRETFQHQEMVVHDTDITFGELSLLMKDMQQSIDSVYSEIQKVAGHKEEVAKTIQTMAATSEETAAACEEVNASTTEQLRAIQSVAQSAEHLTNLSQELQQSVNQFKI</sequence>
<keyword evidence="7 11" id="KW-0472">Membrane</keyword>
<name>A0A6I1FJG4_9BACI</name>
<comment type="similarity">
    <text evidence="9">Belongs to the methyl-accepting chemotaxis (MCP) protein family.</text>
</comment>
<dbReference type="EMBL" id="WEIO01000005">
    <property type="protein sequence ID" value="KAB7706668.1"/>
    <property type="molecule type" value="Genomic_DNA"/>
</dbReference>
<gene>
    <name evidence="14" type="ORF">F9802_10770</name>
</gene>
<keyword evidence="5 11" id="KW-0812">Transmembrane</keyword>
<evidence type="ECO:0000256" key="1">
    <source>
        <dbReference type="ARBA" id="ARBA00004651"/>
    </source>
</evidence>
<dbReference type="Gene3D" id="3.30.450.20">
    <property type="entry name" value="PAS domain"/>
    <property type="match status" value="1"/>
</dbReference>
<evidence type="ECO:0000259" key="12">
    <source>
        <dbReference type="PROSITE" id="PS50111"/>
    </source>
</evidence>
<keyword evidence="8 10" id="KW-0807">Transducer</keyword>
<dbReference type="CDD" id="cd12912">
    <property type="entry name" value="PDC2_MCP_like"/>
    <property type="match status" value="1"/>
</dbReference>
<dbReference type="Pfam" id="PF00015">
    <property type="entry name" value="MCPsignal"/>
    <property type="match status" value="1"/>
</dbReference>
<dbReference type="Gene3D" id="1.10.287.950">
    <property type="entry name" value="Methyl-accepting chemotaxis protein"/>
    <property type="match status" value="1"/>
</dbReference>
<keyword evidence="2" id="KW-1003">Cell membrane</keyword>
<feature type="transmembrane region" description="Helical" evidence="11">
    <location>
        <begin position="12"/>
        <end position="32"/>
    </location>
</feature>
<dbReference type="InterPro" id="IPR033479">
    <property type="entry name" value="dCache_1"/>
</dbReference>
<evidence type="ECO:0000313" key="15">
    <source>
        <dbReference type="Proteomes" id="UP000429595"/>
    </source>
</evidence>
<dbReference type="PROSITE" id="PS50111">
    <property type="entry name" value="CHEMOTAXIS_TRANSDUC_2"/>
    <property type="match status" value="1"/>
</dbReference>
<keyword evidence="3" id="KW-0488">Methylation</keyword>
<evidence type="ECO:0000256" key="6">
    <source>
        <dbReference type="ARBA" id="ARBA00022989"/>
    </source>
</evidence>
<evidence type="ECO:0000256" key="9">
    <source>
        <dbReference type="ARBA" id="ARBA00029447"/>
    </source>
</evidence>
<dbReference type="GO" id="GO:0007165">
    <property type="term" value="P:signal transduction"/>
    <property type="evidence" value="ECO:0007669"/>
    <property type="project" value="UniProtKB-KW"/>
</dbReference>
<dbReference type="Gene3D" id="6.10.340.10">
    <property type="match status" value="1"/>
</dbReference>
<dbReference type="Pfam" id="PF02743">
    <property type="entry name" value="dCache_1"/>
    <property type="match status" value="1"/>
</dbReference>
<dbReference type="SUPFAM" id="SSF103190">
    <property type="entry name" value="Sensory domain-like"/>
    <property type="match status" value="1"/>
</dbReference>
<keyword evidence="15" id="KW-1185">Reference proteome</keyword>
<dbReference type="AlphaFoldDB" id="A0A6I1FJG4"/>
<dbReference type="InterPro" id="IPR004089">
    <property type="entry name" value="MCPsignal_dom"/>
</dbReference>
<dbReference type="SMART" id="SM00283">
    <property type="entry name" value="MA"/>
    <property type="match status" value="1"/>
</dbReference>
<evidence type="ECO:0000259" key="13">
    <source>
        <dbReference type="PROSITE" id="PS50885"/>
    </source>
</evidence>
<organism evidence="14 15">
    <name type="scientific">Bacillus aerolatus</name>
    <dbReference type="NCBI Taxonomy" id="2653354"/>
    <lineage>
        <taxon>Bacteria</taxon>
        <taxon>Bacillati</taxon>
        <taxon>Bacillota</taxon>
        <taxon>Bacilli</taxon>
        <taxon>Bacillales</taxon>
        <taxon>Bacillaceae</taxon>
        <taxon>Bacillus</taxon>
    </lineage>
</organism>
<feature type="transmembrane region" description="Helical" evidence="11">
    <location>
        <begin position="290"/>
        <end position="314"/>
    </location>
</feature>
<dbReference type="GO" id="GO:0005886">
    <property type="term" value="C:plasma membrane"/>
    <property type="evidence" value="ECO:0007669"/>
    <property type="project" value="UniProtKB-SubCell"/>
</dbReference>
<evidence type="ECO:0000256" key="8">
    <source>
        <dbReference type="ARBA" id="ARBA00023224"/>
    </source>
</evidence>
<evidence type="ECO:0000313" key="14">
    <source>
        <dbReference type="EMBL" id="KAB7706668.1"/>
    </source>
</evidence>
<dbReference type="Pfam" id="PF00672">
    <property type="entry name" value="HAMP"/>
    <property type="match status" value="1"/>
</dbReference>
<feature type="domain" description="HAMP" evidence="13">
    <location>
        <begin position="311"/>
        <end position="363"/>
    </location>
</feature>
<evidence type="ECO:0000256" key="10">
    <source>
        <dbReference type="PROSITE-ProRule" id="PRU00284"/>
    </source>
</evidence>
<dbReference type="CDD" id="cd12913">
    <property type="entry name" value="PDC1_MCP_like"/>
    <property type="match status" value="1"/>
</dbReference>
<dbReference type="GO" id="GO:0006935">
    <property type="term" value="P:chemotaxis"/>
    <property type="evidence" value="ECO:0007669"/>
    <property type="project" value="UniProtKB-KW"/>
</dbReference>
<evidence type="ECO:0000256" key="7">
    <source>
        <dbReference type="ARBA" id="ARBA00023136"/>
    </source>
</evidence>
<keyword evidence="6 11" id="KW-1133">Transmembrane helix</keyword>
<evidence type="ECO:0000256" key="2">
    <source>
        <dbReference type="ARBA" id="ARBA00022475"/>
    </source>
</evidence>
<dbReference type="PANTHER" id="PTHR32089:SF114">
    <property type="entry name" value="METHYL-ACCEPTING CHEMOTAXIS PROTEIN MCPB"/>
    <property type="match status" value="1"/>
</dbReference>
<evidence type="ECO:0000256" key="4">
    <source>
        <dbReference type="ARBA" id="ARBA00022500"/>
    </source>
</evidence>
<proteinExistence type="inferred from homology"/>
<dbReference type="SUPFAM" id="SSF58104">
    <property type="entry name" value="Methyl-accepting chemotaxis protein (MCP) signaling domain"/>
    <property type="match status" value="1"/>
</dbReference>
<dbReference type="InterPro" id="IPR003660">
    <property type="entry name" value="HAMP_dom"/>
</dbReference>
<dbReference type="PANTHER" id="PTHR32089">
    <property type="entry name" value="METHYL-ACCEPTING CHEMOTAXIS PROTEIN MCPB"/>
    <property type="match status" value="1"/>
</dbReference>
<evidence type="ECO:0000256" key="3">
    <source>
        <dbReference type="ARBA" id="ARBA00022481"/>
    </source>
</evidence>
<evidence type="ECO:0000256" key="11">
    <source>
        <dbReference type="SAM" id="Phobius"/>
    </source>
</evidence>
<dbReference type="CDD" id="cd06225">
    <property type="entry name" value="HAMP"/>
    <property type="match status" value="1"/>
</dbReference>
<dbReference type="PROSITE" id="PS50885">
    <property type="entry name" value="HAMP"/>
    <property type="match status" value="1"/>
</dbReference>
<evidence type="ECO:0000256" key="5">
    <source>
        <dbReference type="ARBA" id="ARBA00022692"/>
    </source>
</evidence>
<dbReference type="SMART" id="SM00304">
    <property type="entry name" value="HAMP"/>
    <property type="match status" value="1"/>
</dbReference>
<comment type="caution">
    <text evidence="14">The sequence shown here is derived from an EMBL/GenBank/DDBJ whole genome shotgun (WGS) entry which is preliminary data.</text>
</comment>
<reference evidence="14 15" key="1">
    <citation type="submission" date="2019-10" db="EMBL/GenBank/DDBJ databases">
        <title>Bacillus aerolatum sp. nov., isolated from bioaerosol of sport playgrounds.</title>
        <authorList>
            <person name="Chen P."/>
            <person name="Zhang G."/>
        </authorList>
    </citation>
    <scope>NUCLEOTIDE SEQUENCE [LARGE SCALE GENOMIC DNA]</scope>
    <source>
        <strain evidence="14 15">CX253</strain>
    </source>
</reference>
<keyword evidence="4" id="KW-0145">Chemotaxis</keyword>
<comment type="subcellular location">
    <subcellularLocation>
        <location evidence="1">Cell membrane</location>
        <topology evidence="1">Multi-pass membrane protein</topology>
    </subcellularLocation>
</comment>
<protein>
    <submittedName>
        <fullName evidence="14">HAMP domain-containing protein</fullName>
    </submittedName>
</protein>
<feature type="domain" description="Methyl-accepting transducer" evidence="12">
    <location>
        <begin position="382"/>
        <end position="632"/>
    </location>
</feature>
<dbReference type="Proteomes" id="UP000429595">
    <property type="component" value="Unassembled WGS sequence"/>
</dbReference>
<accession>A0A6I1FJG4</accession>
<dbReference type="InterPro" id="IPR029151">
    <property type="entry name" value="Sensor-like_sf"/>
</dbReference>